<reference evidence="11 12" key="2">
    <citation type="submission" date="2014-03" db="EMBL/GenBank/DDBJ databases">
        <title>The Genome Sequence of Anncaliia algerae insect isolate PRA339.</title>
        <authorList>
            <consortium name="The Broad Institute Genome Sequencing Platform"/>
            <consortium name="The Broad Institute Genome Sequencing Center for Infectious Disease"/>
            <person name="Cuomo C."/>
            <person name="Becnel J."/>
            <person name="Sanscrainte N."/>
            <person name="Walker B."/>
            <person name="Young S.K."/>
            <person name="Zeng Q."/>
            <person name="Gargeya S."/>
            <person name="Fitzgerald M."/>
            <person name="Haas B."/>
            <person name="Abouelleil A."/>
            <person name="Alvarado L."/>
            <person name="Arachchi H.M."/>
            <person name="Berlin A.M."/>
            <person name="Chapman S.B."/>
            <person name="Dewar J."/>
            <person name="Goldberg J."/>
            <person name="Griggs A."/>
            <person name="Gujja S."/>
            <person name="Hansen M."/>
            <person name="Howarth C."/>
            <person name="Imamovic A."/>
            <person name="Larimer J."/>
            <person name="McCowan C."/>
            <person name="Murphy C."/>
            <person name="Neiman D."/>
            <person name="Pearson M."/>
            <person name="Priest M."/>
            <person name="Roberts A."/>
            <person name="Saif S."/>
            <person name="Shea T."/>
            <person name="Sisk P."/>
            <person name="Sykes S."/>
            <person name="Wortman J."/>
            <person name="Nusbaum C."/>
            <person name="Birren B."/>
        </authorList>
    </citation>
    <scope>NUCLEOTIDE SEQUENCE [LARGE SCALE GENOMIC DNA]</scope>
    <source>
        <strain evidence="11 12">PRA339</strain>
    </source>
</reference>
<keyword evidence="8 9" id="KW-0472">Membrane</keyword>
<feature type="transmembrane region" description="Helical" evidence="9">
    <location>
        <begin position="392"/>
        <end position="414"/>
    </location>
</feature>
<keyword evidence="4 9" id="KW-0812">Transmembrane</keyword>
<feature type="transmembrane region" description="Helical" evidence="9">
    <location>
        <begin position="218"/>
        <end position="241"/>
    </location>
</feature>
<keyword evidence="5 9" id="KW-0547">Nucleotide-binding</keyword>
<feature type="transmembrane region" description="Helical" evidence="9">
    <location>
        <begin position="253"/>
        <end position="274"/>
    </location>
</feature>
<keyword evidence="7 9" id="KW-1133">Transmembrane helix</keyword>
<dbReference type="GO" id="GO:0005524">
    <property type="term" value="F:ATP binding"/>
    <property type="evidence" value="ECO:0007669"/>
    <property type="project" value="UniProtKB-KW"/>
</dbReference>
<feature type="non-terminal residue" evidence="11">
    <location>
        <position position="1"/>
    </location>
</feature>
<dbReference type="InterPro" id="IPR004667">
    <property type="entry name" value="ADP_ATP_car_bac_type"/>
</dbReference>
<dbReference type="AlphaFoldDB" id="A0A059EZ60"/>
<name>A0A059EZ60_9MICR</name>
<dbReference type="Pfam" id="PF03219">
    <property type="entry name" value="TLC"/>
    <property type="match status" value="1"/>
</dbReference>
<evidence type="ECO:0000256" key="5">
    <source>
        <dbReference type="ARBA" id="ARBA00022741"/>
    </source>
</evidence>
<comment type="subcellular location">
    <subcellularLocation>
        <location evidence="1 9">Membrane</location>
        <topology evidence="1 9">Multi-pass membrane protein</topology>
    </subcellularLocation>
</comment>
<protein>
    <recommendedName>
        <fullName evidence="9">ADP,ATP carrier protein</fullName>
    </recommendedName>
</protein>
<evidence type="ECO:0000256" key="6">
    <source>
        <dbReference type="ARBA" id="ARBA00022840"/>
    </source>
</evidence>
<dbReference type="PANTHER" id="PTHR31187:SF1">
    <property type="entry name" value="ADP,ATP CARRIER PROTEIN 1"/>
    <property type="match status" value="1"/>
</dbReference>
<dbReference type="HOGENOM" id="CLU_023964_1_0_1"/>
<keyword evidence="6 9" id="KW-0067">ATP-binding</keyword>
<evidence type="ECO:0000256" key="10">
    <source>
        <dbReference type="SAM" id="MobiDB-lite"/>
    </source>
</evidence>
<dbReference type="EMBL" id="KK365201">
    <property type="protein sequence ID" value="KCZ80137.1"/>
    <property type="molecule type" value="Genomic_DNA"/>
</dbReference>
<evidence type="ECO:0000256" key="4">
    <source>
        <dbReference type="ARBA" id="ARBA00022692"/>
    </source>
</evidence>
<feature type="region of interest" description="Disordered" evidence="10">
    <location>
        <begin position="1"/>
        <end position="24"/>
    </location>
</feature>
<feature type="transmembrane region" description="Helical" evidence="9">
    <location>
        <begin position="159"/>
        <end position="178"/>
    </location>
</feature>
<accession>A0A059EZ60</accession>
<dbReference type="GO" id="GO:0005471">
    <property type="term" value="F:ATP:ADP antiporter activity"/>
    <property type="evidence" value="ECO:0007669"/>
    <property type="project" value="InterPro"/>
</dbReference>
<keyword evidence="3 9" id="KW-0813">Transport</keyword>
<evidence type="ECO:0000256" key="1">
    <source>
        <dbReference type="ARBA" id="ARBA00004141"/>
    </source>
</evidence>
<evidence type="ECO:0000313" key="11">
    <source>
        <dbReference type="EMBL" id="KCZ80137.1"/>
    </source>
</evidence>
<evidence type="ECO:0000256" key="2">
    <source>
        <dbReference type="ARBA" id="ARBA00007127"/>
    </source>
</evidence>
<evidence type="ECO:0000256" key="9">
    <source>
        <dbReference type="RuleBase" id="RU363121"/>
    </source>
</evidence>
<feature type="transmembrane region" description="Helical" evidence="9">
    <location>
        <begin position="51"/>
        <end position="70"/>
    </location>
</feature>
<feature type="transmembrane region" description="Helical" evidence="9">
    <location>
        <begin position="491"/>
        <end position="507"/>
    </location>
</feature>
<sequence>MSDVDLDNNQRLPTNEPNTGQRLPTEDDIQKEAVSGTNFITRLFPVARAEYIYLLCGCGIFFCLTFVYSLLKITKNAIMADTLDSSAIPYIKLLIVLPANIFVVAYTQKLVGLSSVSRAFDIMVLFFSAVFLLYGIFFMKLEQIFNFIINKYYTRDLFADNKMAFIGLEWVYALYSMVNFPYVIFYYVLAELHGSIVLQYLFWSLCNQFFTRRQSLRLSPVFIIAGNIALFITNFVVEWLINKVKDAGSFSAARYWNLGGLFLCCILNTLGWLFKFWGEKRIFSVPIFTKTGTERTGARKVKVGISKAIELIWSVRFVLLLSVSVLGYSVISNFIETFANRTAQTWGASQGGEVKTKMQSLENKSAMGTAIATICLCLIPSHRLINNGFFSIYAYASCVLTTISVVCFLGLVAFNRFCLTYFGSMLNKNFIFSSMDTLIKVEAYLGCFFRTVQKVLKYAAFDIFKEALSMRIDATYRAIFKGVYDGQINKIGKAIGALITIALNMIYTSKDITDSSTPVFLGTLIFALLWFVPTYILIKQFNKSNASNTNIEPGWKGGKPLF</sequence>
<feature type="compositionally biased region" description="Polar residues" evidence="10">
    <location>
        <begin position="7"/>
        <end position="22"/>
    </location>
</feature>
<dbReference type="Proteomes" id="UP000030655">
    <property type="component" value="Unassembled WGS sequence"/>
</dbReference>
<evidence type="ECO:0000313" key="12">
    <source>
        <dbReference type="Proteomes" id="UP000030655"/>
    </source>
</evidence>
<proteinExistence type="inferred from homology"/>
<dbReference type="VEuPathDB" id="MicrosporidiaDB:H312_02469"/>
<organism evidence="11 12">
    <name type="scientific">Anncaliia algerae PRA339</name>
    <dbReference type="NCBI Taxonomy" id="1288291"/>
    <lineage>
        <taxon>Eukaryota</taxon>
        <taxon>Fungi</taxon>
        <taxon>Fungi incertae sedis</taxon>
        <taxon>Microsporidia</taxon>
        <taxon>Tubulinosematoidea</taxon>
        <taxon>Tubulinosematidae</taxon>
        <taxon>Anncaliia</taxon>
    </lineage>
</organism>
<evidence type="ECO:0000256" key="3">
    <source>
        <dbReference type="ARBA" id="ARBA00022448"/>
    </source>
</evidence>
<dbReference type="GO" id="GO:0016020">
    <property type="term" value="C:membrane"/>
    <property type="evidence" value="ECO:0007669"/>
    <property type="project" value="UniProtKB-SubCell"/>
</dbReference>
<evidence type="ECO:0000256" key="8">
    <source>
        <dbReference type="ARBA" id="ARBA00023136"/>
    </source>
</evidence>
<reference evidence="12" key="1">
    <citation type="submission" date="2013-02" db="EMBL/GenBank/DDBJ databases">
        <authorList>
            <consortium name="The Broad Institute Genome Sequencing Platform"/>
            <person name="Cuomo C."/>
            <person name="Becnel J."/>
            <person name="Sanscrainte N."/>
            <person name="Walker B."/>
            <person name="Young S.K."/>
            <person name="Zeng Q."/>
            <person name="Gargeya S."/>
            <person name="Fitzgerald M."/>
            <person name="Haas B."/>
            <person name="Abouelleil A."/>
            <person name="Alvarado L."/>
            <person name="Arachchi H.M."/>
            <person name="Berlin A.M."/>
            <person name="Chapman S.B."/>
            <person name="Dewar J."/>
            <person name="Goldberg J."/>
            <person name="Griggs A."/>
            <person name="Gujja S."/>
            <person name="Hansen M."/>
            <person name="Howarth C."/>
            <person name="Imamovic A."/>
            <person name="Larimer J."/>
            <person name="McCowan C."/>
            <person name="Murphy C."/>
            <person name="Neiman D."/>
            <person name="Pearson M."/>
            <person name="Priest M."/>
            <person name="Roberts A."/>
            <person name="Saif S."/>
            <person name="Shea T."/>
            <person name="Sisk P."/>
            <person name="Sykes S."/>
            <person name="Wortman J."/>
            <person name="Nusbaum C."/>
            <person name="Birren B."/>
        </authorList>
    </citation>
    <scope>NUCLEOTIDE SEQUENCE [LARGE SCALE GENOMIC DNA]</scope>
    <source>
        <strain evidence="12">PRA339</strain>
    </source>
</reference>
<evidence type="ECO:0000256" key="7">
    <source>
        <dbReference type="ARBA" id="ARBA00022989"/>
    </source>
</evidence>
<feature type="transmembrane region" description="Helical" evidence="9">
    <location>
        <begin position="308"/>
        <end position="331"/>
    </location>
</feature>
<feature type="transmembrane region" description="Helical" evidence="9">
    <location>
        <begin position="90"/>
        <end position="107"/>
    </location>
</feature>
<dbReference type="PANTHER" id="PTHR31187">
    <property type="match status" value="1"/>
</dbReference>
<feature type="transmembrane region" description="Helical" evidence="9">
    <location>
        <begin position="519"/>
        <end position="538"/>
    </location>
</feature>
<comment type="similarity">
    <text evidence="2 9">Belongs to the ADP/ATP translocase tlc family.</text>
</comment>
<dbReference type="STRING" id="1288291.A0A059EZ60"/>
<dbReference type="OrthoDB" id="2190844at2759"/>
<gene>
    <name evidence="11" type="ORF">H312_02469</name>
</gene>
<feature type="transmembrane region" description="Helical" evidence="9">
    <location>
        <begin position="119"/>
        <end position="138"/>
    </location>
</feature>
<keyword evidence="12" id="KW-1185">Reference proteome</keyword>